<dbReference type="Pfam" id="PF07714">
    <property type="entry name" value="PK_Tyr_Ser-Thr"/>
    <property type="match status" value="1"/>
</dbReference>
<dbReference type="GO" id="GO:0005886">
    <property type="term" value="C:plasma membrane"/>
    <property type="evidence" value="ECO:0007669"/>
    <property type="project" value="UniProtKB-SubCell"/>
</dbReference>
<dbReference type="SUPFAM" id="SSF51110">
    <property type="entry name" value="alpha-D-mannose-specific plant lectins"/>
    <property type="match status" value="1"/>
</dbReference>
<evidence type="ECO:0000256" key="11">
    <source>
        <dbReference type="ARBA" id="ARBA00022840"/>
    </source>
</evidence>
<comment type="subcellular location">
    <subcellularLocation>
        <location evidence="1">Cell membrane</location>
        <topology evidence="1">Single-pass type I membrane protein</topology>
    </subcellularLocation>
</comment>
<dbReference type="Pfam" id="PF01453">
    <property type="entry name" value="B_lectin"/>
    <property type="match status" value="1"/>
</dbReference>
<feature type="chain" id="PRO_5042904638" description="Receptor-like serine/threonine-protein kinase" evidence="22">
    <location>
        <begin position="17"/>
        <end position="708"/>
    </location>
</feature>
<dbReference type="PIRSF" id="PIRSF000641">
    <property type="entry name" value="SRK"/>
    <property type="match status" value="1"/>
</dbReference>
<dbReference type="GO" id="GO:0005524">
    <property type="term" value="F:ATP binding"/>
    <property type="evidence" value="ECO:0007669"/>
    <property type="project" value="UniProtKB-KW"/>
</dbReference>
<dbReference type="InterPro" id="IPR036426">
    <property type="entry name" value="Bulb-type_lectin_dom_sf"/>
</dbReference>
<evidence type="ECO:0000256" key="10">
    <source>
        <dbReference type="ARBA" id="ARBA00022777"/>
    </source>
</evidence>
<dbReference type="GO" id="GO:0048544">
    <property type="term" value="P:recognition of pollen"/>
    <property type="evidence" value="ECO:0007669"/>
    <property type="project" value="InterPro"/>
</dbReference>
<keyword evidence="7 22" id="KW-0732">Signal</keyword>
<dbReference type="PROSITE" id="PS50927">
    <property type="entry name" value="BULB_LECTIN"/>
    <property type="match status" value="1"/>
</dbReference>
<evidence type="ECO:0000256" key="17">
    <source>
        <dbReference type="ARBA" id="ARBA00047899"/>
    </source>
</evidence>
<dbReference type="SMART" id="SM00108">
    <property type="entry name" value="B_lectin"/>
    <property type="match status" value="1"/>
</dbReference>
<dbReference type="FunFam" id="1.10.510.10:FF:000060">
    <property type="entry name" value="G-type lectin S-receptor-like serine/threonine-protein kinase"/>
    <property type="match status" value="1"/>
</dbReference>
<name>A0AAP0PPX9_9MAGN</name>
<evidence type="ECO:0000259" key="25">
    <source>
        <dbReference type="PROSITE" id="PS50948"/>
    </source>
</evidence>
<organism evidence="26 27">
    <name type="scientific">Stephania yunnanensis</name>
    <dbReference type="NCBI Taxonomy" id="152371"/>
    <lineage>
        <taxon>Eukaryota</taxon>
        <taxon>Viridiplantae</taxon>
        <taxon>Streptophyta</taxon>
        <taxon>Embryophyta</taxon>
        <taxon>Tracheophyta</taxon>
        <taxon>Spermatophyta</taxon>
        <taxon>Magnoliopsida</taxon>
        <taxon>Ranunculales</taxon>
        <taxon>Menispermaceae</taxon>
        <taxon>Menispermoideae</taxon>
        <taxon>Cissampelideae</taxon>
        <taxon>Stephania</taxon>
    </lineage>
</organism>
<dbReference type="Gene3D" id="2.90.10.10">
    <property type="entry name" value="Bulb-type lectin domain"/>
    <property type="match status" value="1"/>
</dbReference>
<evidence type="ECO:0000256" key="15">
    <source>
        <dbReference type="ARBA" id="ARBA00023170"/>
    </source>
</evidence>
<dbReference type="Pfam" id="PF08276">
    <property type="entry name" value="PAN_2"/>
    <property type="match status" value="1"/>
</dbReference>
<keyword evidence="12 21" id="KW-1133">Transmembrane helix</keyword>
<feature type="domain" description="Bulb-type lectin" evidence="24">
    <location>
        <begin position="17"/>
        <end position="142"/>
    </location>
</feature>
<keyword evidence="2" id="KW-1003">Cell membrane</keyword>
<evidence type="ECO:0000256" key="14">
    <source>
        <dbReference type="ARBA" id="ARBA00023157"/>
    </source>
</evidence>
<comment type="similarity">
    <text evidence="19">Belongs to the protein kinase superfamily. Ser/Thr protein kinase family.</text>
</comment>
<dbReference type="Gene3D" id="1.10.510.10">
    <property type="entry name" value="Transferase(Phosphotransferase) domain 1"/>
    <property type="match status" value="1"/>
</dbReference>
<evidence type="ECO:0000256" key="1">
    <source>
        <dbReference type="ARBA" id="ARBA00004251"/>
    </source>
</evidence>
<keyword evidence="27" id="KW-1185">Reference proteome</keyword>
<dbReference type="InterPro" id="IPR001245">
    <property type="entry name" value="Ser-Thr/Tyr_kinase_cat_dom"/>
</dbReference>
<keyword evidence="3 19" id="KW-0723">Serine/threonine-protein kinase</keyword>
<evidence type="ECO:0000256" key="20">
    <source>
        <dbReference type="SAM" id="MobiDB-lite"/>
    </source>
</evidence>
<keyword evidence="9 19" id="KW-0547">Nucleotide-binding</keyword>
<evidence type="ECO:0000256" key="21">
    <source>
        <dbReference type="SAM" id="Phobius"/>
    </source>
</evidence>
<keyword evidence="5 19" id="KW-0808">Transferase</keyword>
<dbReference type="InterPro" id="IPR008271">
    <property type="entry name" value="Ser/Thr_kinase_AS"/>
</dbReference>
<evidence type="ECO:0000256" key="12">
    <source>
        <dbReference type="ARBA" id="ARBA00022989"/>
    </source>
</evidence>
<comment type="caution">
    <text evidence="26">The sequence shown here is derived from an EMBL/GenBank/DDBJ whole genome shotgun (WGS) entry which is preliminary data.</text>
</comment>
<dbReference type="PROSITE" id="PS00108">
    <property type="entry name" value="PROTEIN_KINASE_ST"/>
    <property type="match status" value="1"/>
</dbReference>
<accession>A0AAP0PPX9</accession>
<dbReference type="SMART" id="SM00473">
    <property type="entry name" value="PAN_AP"/>
    <property type="match status" value="1"/>
</dbReference>
<dbReference type="InterPro" id="IPR000719">
    <property type="entry name" value="Prot_kinase_dom"/>
</dbReference>
<dbReference type="CDD" id="cd01098">
    <property type="entry name" value="PAN_AP_plant"/>
    <property type="match status" value="1"/>
</dbReference>
<dbReference type="FunFam" id="2.90.10.10:FF:000009">
    <property type="entry name" value="Receptor-like serine/threonine-protein kinase SD1-8"/>
    <property type="match status" value="1"/>
</dbReference>
<dbReference type="AlphaFoldDB" id="A0AAP0PPX9"/>
<evidence type="ECO:0000313" key="27">
    <source>
        <dbReference type="Proteomes" id="UP001420932"/>
    </source>
</evidence>
<dbReference type="Pfam" id="PF00954">
    <property type="entry name" value="S_locus_glycop"/>
    <property type="match status" value="1"/>
</dbReference>
<feature type="signal peptide" evidence="22">
    <location>
        <begin position="1"/>
        <end position="16"/>
    </location>
</feature>
<comment type="catalytic activity">
    <reaction evidence="18 19">
        <text>L-seryl-[protein] + ATP = O-phospho-L-seryl-[protein] + ADP + H(+)</text>
        <dbReference type="Rhea" id="RHEA:17989"/>
        <dbReference type="Rhea" id="RHEA-COMP:9863"/>
        <dbReference type="Rhea" id="RHEA-COMP:11604"/>
        <dbReference type="ChEBI" id="CHEBI:15378"/>
        <dbReference type="ChEBI" id="CHEBI:29999"/>
        <dbReference type="ChEBI" id="CHEBI:30616"/>
        <dbReference type="ChEBI" id="CHEBI:83421"/>
        <dbReference type="ChEBI" id="CHEBI:456216"/>
        <dbReference type="EC" id="2.7.11.1"/>
    </reaction>
</comment>
<evidence type="ECO:0000256" key="13">
    <source>
        <dbReference type="ARBA" id="ARBA00023136"/>
    </source>
</evidence>
<reference evidence="26 27" key="1">
    <citation type="submission" date="2024-01" db="EMBL/GenBank/DDBJ databases">
        <title>Genome assemblies of Stephania.</title>
        <authorList>
            <person name="Yang L."/>
        </authorList>
    </citation>
    <scope>NUCLEOTIDE SEQUENCE [LARGE SCALE GENOMIC DNA]</scope>
    <source>
        <strain evidence="26">YNDBR</strain>
        <tissue evidence="26">Leaf</tissue>
    </source>
</reference>
<evidence type="ECO:0000256" key="4">
    <source>
        <dbReference type="ARBA" id="ARBA00022553"/>
    </source>
</evidence>
<dbReference type="PROSITE" id="PS50948">
    <property type="entry name" value="PAN"/>
    <property type="match status" value="1"/>
</dbReference>
<evidence type="ECO:0000256" key="2">
    <source>
        <dbReference type="ARBA" id="ARBA00022475"/>
    </source>
</evidence>
<dbReference type="PANTHER" id="PTHR32444">
    <property type="entry name" value="BULB-TYPE LECTIN DOMAIN-CONTAINING PROTEIN"/>
    <property type="match status" value="1"/>
</dbReference>
<keyword evidence="10 19" id="KW-0418">Kinase</keyword>
<keyword evidence="6 21" id="KW-0812">Transmembrane</keyword>
<dbReference type="SUPFAM" id="SSF56112">
    <property type="entry name" value="Protein kinase-like (PK-like)"/>
    <property type="match status" value="1"/>
</dbReference>
<evidence type="ECO:0000259" key="23">
    <source>
        <dbReference type="PROSITE" id="PS50011"/>
    </source>
</evidence>
<evidence type="ECO:0000256" key="7">
    <source>
        <dbReference type="ARBA" id="ARBA00022729"/>
    </source>
</evidence>
<dbReference type="SMART" id="SM00220">
    <property type="entry name" value="S_TKc"/>
    <property type="match status" value="1"/>
</dbReference>
<keyword evidence="15" id="KW-0675">Receptor</keyword>
<evidence type="ECO:0000259" key="24">
    <source>
        <dbReference type="PROSITE" id="PS50927"/>
    </source>
</evidence>
<dbReference type="PANTHER" id="PTHR32444:SF185">
    <property type="entry name" value="RECEPTOR-LIKE SERINE_THREONINE-PROTEIN KINASE"/>
    <property type="match status" value="1"/>
</dbReference>
<evidence type="ECO:0000256" key="16">
    <source>
        <dbReference type="ARBA" id="ARBA00023180"/>
    </source>
</evidence>
<dbReference type="CDD" id="cd00028">
    <property type="entry name" value="B_lectin"/>
    <property type="match status" value="1"/>
</dbReference>
<feature type="compositionally biased region" description="Polar residues" evidence="20">
    <location>
        <begin position="688"/>
        <end position="708"/>
    </location>
</feature>
<keyword evidence="14" id="KW-1015">Disulfide bond</keyword>
<keyword evidence="16" id="KW-0325">Glycoprotein</keyword>
<evidence type="ECO:0000256" key="8">
    <source>
        <dbReference type="ARBA" id="ARBA00022734"/>
    </source>
</evidence>
<dbReference type="InterPro" id="IPR000858">
    <property type="entry name" value="S_locus_glycoprot_dom"/>
</dbReference>
<evidence type="ECO:0000256" key="6">
    <source>
        <dbReference type="ARBA" id="ARBA00022692"/>
    </source>
</evidence>
<gene>
    <name evidence="26" type="ORF">Syun_010386</name>
</gene>
<feature type="domain" description="Protein kinase" evidence="23">
    <location>
        <begin position="385"/>
        <end position="677"/>
    </location>
</feature>
<dbReference type="EC" id="2.7.11.1" evidence="19"/>
<keyword evidence="8" id="KW-0430">Lectin</keyword>
<dbReference type="InterPro" id="IPR024171">
    <property type="entry name" value="SRK-like_kinase"/>
</dbReference>
<evidence type="ECO:0000256" key="18">
    <source>
        <dbReference type="ARBA" id="ARBA00048679"/>
    </source>
</evidence>
<dbReference type="FunFam" id="3.50.4.10:FF:000002">
    <property type="entry name" value="G-type lectin S-receptor-like serine/threonine-protein kinase"/>
    <property type="match status" value="1"/>
</dbReference>
<dbReference type="InterPro" id="IPR001480">
    <property type="entry name" value="Bulb-type_lectin_dom"/>
</dbReference>
<feature type="domain" description="Apple" evidence="25">
    <location>
        <begin position="339"/>
        <end position="423"/>
    </location>
</feature>
<comment type="catalytic activity">
    <reaction evidence="17 19">
        <text>L-threonyl-[protein] + ATP = O-phospho-L-threonyl-[protein] + ADP + H(+)</text>
        <dbReference type="Rhea" id="RHEA:46608"/>
        <dbReference type="Rhea" id="RHEA-COMP:11060"/>
        <dbReference type="Rhea" id="RHEA-COMP:11605"/>
        <dbReference type="ChEBI" id="CHEBI:15378"/>
        <dbReference type="ChEBI" id="CHEBI:30013"/>
        <dbReference type="ChEBI" id="CHEBI:30616"/>
        <dbReference type="ChEBI" id="CHEBI:61977"/>
        <dbReference type="ChEBI" id="CHEBI:456216"/>
        <dbReference type="EC" id="2.7.11.1"/>
    </reaction>
</comment>
<evidence type="ECO:0000313" key="26">
    <source>
        <dbReference type="EMBL" id="KAK9152077.1"/>
    </source>
</evidence>
<dbReference type="GO" id="GO:0004674">
    <property type="term" value="F:protein serine/threonine kinase activity"/>
    <property type="evidence" value="ECO:0007669"/>
    <property type="project" value="UniProtKB-KW"/>
</dbReference>
<keyword evidence="13 21" id="KW-0472">Membrane</keyword>
<proteinExistence type="inferred from homology"/>
<feature type="region of interest" description="Disordered" evidence="20">
    <location>
        <begin position="686"/>
        <end position="708"/>
    </location>
</feature>
<keyword evidence="11 19" id="KW-0067">ATP-binding</keyword>
<dbReference type="EMBL" id="JBBNAF010000004">
    <property type="protein sequence ID" value="KAK9152077.1"/>
    <property type="molecule type" value="Genomic_DNA"/>
</dbReference>
<dbReference type="InterPro" id="IPR011009">
    <property type="entry name" value="Kinase-like_dom_sf"/>
</dbReference>
<dbReference type="Proteomes" id="UP001420932">
    <property type="component" value="Unassembled WGS sequence"/>
</dbReference>
<protein>
    <recommendedName>
        <fullName evidence="19">Receptor-like serine/threonine-protein kinase</fullName>
        <ecNumber evidence="19">2.7.11.1</ecNumber>
    </recommendedName>
</protein>
<evidence type="ECO:0000256" key="19">
    <source>
        <dbReference type="PIRNR" id="PIRNR000641"/>
    </source>
</evidence>
<keyword evidence="4" id="KW-0597">Phosphoprotein</keyword>
<sequence length="708" mass="79332">MEALLLLLAFASLANARDTLTPTQPLLHNQTLVSRTQIFELGFFTPTNSNKWYLGIWFHKIPTQTPIWVANRETPLPKSSSGVLIINNYGHLSLFNQTRHVIWSSNGGSASGGAKNPIVRLLDNGNLVVVESESAKSDDPNGYFWQSYDYPSDTLLDGMKMGWDLGTGLNRKLTSWKSLSDPSMGDFVYELDRRGLPEMVLRNGSAKLFRTGPWNGFQFSGTPEVKNNSIFKPVFVSNDEELYFLSVSNDESVISRLYLSPLGVICRLTWNERVSDWIVTINVQKDMCNRYGLCGVYGICNVDEPVLCKCLNGFVPNSPDDWSRVDWSGGCRRRKDLECDKGGDDGFQKLSFVKVPDSTFSWVNESMSLGECQVKCLKNCSCTAYANFDIRGSGSGCVLWFDDLIDLREFSAGGGQDLYVRLAASELVIAGVQEAGSKKKKRPVVVIASVTVIIGTLLIGTILWCLIERAKSRQRDQTRSNLLSWKKRFDIINGIALGLLYLHRDSRLRIIHRDLKAANVLLDMEMNPKISDFGLARIFGGDETEANTRRVVGTYGYMSPEYAADGLFSMKSDVFSFGVLILEIVSGKRNKGFYHPGNDFNLLGHAWNLWNEDRALELVDEVVVMEDKLSGFEVLRYIHVGLLCVQQRPDDRPTMPSVVMMFGGDCANFPQPRQPGFYYERSFMDEGPSSSEKFSSGNKVSFTQLEGR</sequence>
<feature type="transmembrane region" description="Helical" evidence="21">
    <location>
        <begin position="444"/>
        <end position="467"/>
    </location>
</feature>
<dbReference type="PROSITE" id="PS50011">
    <property type="entry name" value="PROTEIN_KINASE_DOM"/>
    <property type="match status" value="1"/>
</dbReference>
<dbReference type="GO" id="GO:0030246">
    <property type="term" value="F:carbohydrate binding"/>
    <property type="evidence" value="ECO:0007669"/>
    <property type="project" value="UniProtKB-KW"/>
</dbReference>
<dbReference type="InterPro" id="IPR003609">
    <property type="entry name" value="Pan_app"/>
</dbReference>
<evidence type="ECO:0000256" key="3">
    <source>
        <dbReference type="ARBA" id="ARBA00022527"/>
    </source>
</evidence>
<evidence type="ECO:0000256" key="5">
    <source>
        <dbReference type="ARBA" id="ARBA00022679"/>
    </source>
</evidence>
<dbReference type="Gene3D" id="3.50.4.10">
    <property type="entry name" value="Hepatocyte Growth Factor"/>
    <property type="match status" value="1"/>
</dbReference>
<evidence type="ECO:0000256" key="9">
    <source>
        <dbReference type="ARBA" id="ARBA00022741"/>
    </source>
</evidence>
<evidence type="ECO:0000256" key="22">
    <source>
        <dbReference type="SAM" id="SignalP"/>
    </source>
</evidence>